<dbReference type="GO" id="GO:0043130">
    <property type="term" value="F:ubiquitin binding"/>
    <property type="evidence" value="ECO:0007669"/>
    <property type="project" value="TreeGrafter"/>
</dbReference>
<dbReference type="PROSITE" id="PS01358">
    <property type="entry name" value="ZF_RANBP2_1"/>
    <property type="match status" value="1"/>
</dbReference>
<dbReference type="PIRSF" id="PIRSF010052">
    <property type="entry name" value="Polyub_prc_Npl4"/>
    <property type="match status" value="1"/>
</dbReference>
<dbReference type="Pfam" id="PF00641">
    <property type="entry name" value="Zn_ribbon_RanBP"/>
    <property type="match status" value="1"/>
</dbReference>
<dbReference type="GO" id="GO:0031625">
    <property type="term" value="F:ubiquitin protein ligase binding"/>
    <property type="evidence" value="ECO:0007669"/>
    <property type="project" value="TreeGrafter"/>
</dbReference>
<keyword evidence="3" id="KW-0863">Zinc-finger</keyword>
<evidence type="ECO:0000256" key="1">
    <source>
        <dbReference type="ARBA" id="ARBA00011025"/>
    </source>
</evidence>
<proteinExistence type="inferred from homology"/>
<dbReference type="PROSITE" id="PS50199">
    <property type="entry name" value="ZF_RANBP2_2"/>
    <property type="match status" value="1"/>
</dbReference>
<dbReference type="PANTHER" id="PTHR12710">
    <property type="entry name" value="NUCLEAR PROTEIN LOCALIZATION 4"/>
    <property type="match status" value="1"/>
</dbReference>
<comment type="similarity">
    <text evidence="1">Belongs to the NPL4 family.</text>
</comment>
<keyword evidence="4" id="KW-0862">Zinc</keyword>
<keyword evidence="2" id="KW-0479">Metal-binding</keyword>
<sequence length="557" mass="62738">MSASSSSSSLAKMETSRQSPVPVEHRVGLNSQNVSKKTAKANVVEDEVDQILKTKEAKVERKRDPKYCRHAGNSKCVHCSPLDTWDERVLEEFKIKHISFHSYLRKLTSGIDKGKFATLEDIRCSIKPGCTSHPPWPKGICSKCQPSAVVLQRQPYRHVDNVIFENAHVADRFLTYWRVTGHQRLGILYGKYEVFKDVPLGIKAVVSAIYEPPQKDSEHILELESEEARQAEQELVDEIAGGLGLRVVGWIFTDLSPEDVQKGTVKHFRNAKGHFLSAHECIMAAHFQNKYPNPCSLSSSGTFGSKIVTVCCTGDKNNQIHMEGYQVSNQCMSMVRDDILIPTKDLPELAYIRESSEKKYVPDVFYKVKDEYGNEVTKIARPLPVEYLLVDVPCSHPRDAEYTFTPPEGNRGFPVENRLLDGHLQDFHALGRYLAQFTPTDALKAFSDFHFLLYIAQMDTLPLRRFMAPLLEAIRTRNNQQALEWYKSEHWQTVCEIIHAATSPTATADKGNVSPGAALRQGENTSSTNPAWNCSQCTFINPPHLTACEMCGNARRP</sequence>
<dbReference type="InterPro" id="IPR037518">
    <property type="entry name" value="MPN"/>
</dbReference>
<dbReference type="InterPro" id="IPR007716">
    <property type="entry name" value="NPL4_Zn-bd_put"/>
</dbReference>
<evidence type="ECO:0000313" key="6">
    <source>
        <dbReference type="EMBL" id="CAD7234597.1"/>
    </source>
</evidence>
<dbReference type="CDD" id="cd08061">
    <property type="entry name" value="MPN_NPL4"/>
    <property type="match status" value="1"/>
</dbReference>
<feature type="region of interest" description="Disordered" evidence="5">
    <location>
        <begin position="1"/>
        <end position="40"/>
    </location>
</feature>
<dbReference type="InterPro" id="IPR007717">
    <property type="entry name" value="NPL4_C"/>
</dbReference>
<dbReference type="GO" id="GO:0008270">
    <property type="term" value="F:zinc ion binding"/>
    <property type="evidence" value="ECO:0007669"/>
    <property type="project" value="UniProtKB-KW"/>
</dbReference>
<dbReference type="Pfam" id="PF05020">
    <property type="entry name" value="zf-NPL4"/>
    <property type="match status" value="1"/>
</dbReference>
<evidence type="ECO:0000256" key="3">
    <source>
        <dbReference type="ARBA" id="ARBA00022771"/>
    </source>
</evidence>
<dbReference type="AlphaFoldDB" id="A0A7R8ZWK2"/>
<dbReference type="Pfam" id="PF05021">
    <property type="entry name" value="NPL4"/>
    <property type="match status" value="1"/>
</dbReference>
<dbReference type="GO" id="GO:0005634">
    <property type="term" value="C:nucleus"/>
    <property type="evidence" value="ECO:0007669"/>
    <property type="project" value="TreeGrafter"/>
</dbReference>
<protein>
    <submittedName>
        <fullName evidence="6">Uncharacterized protein</fullName>
    </submittedName>
</protein>
<dbReference type="PANTHER" id="PTHR12710:SF0">
    <property type="entry name" value="NUCLEAR PROTEIN LOCALIZATION PROTEIN 4 HOMOLOG"/>
    <property type="match status" value="1"/>
</dbReference>
<dbReference type="InterPro" id="IPR001876">
    <property type="entry name" value="Znf_RanBP2"/>
</dbReference>
<name>A0A7R8ZWK2_9CRUS</name>
<dbReference type="SUPFAM" id="SSF90209">
    <property type="entry name" value="Ran binding protein zinc finger-like"/>
    <property type="match status" value="1"/>
</dbReference>
<dbReference type="InterPro" id="IPR036443">
    <property type="entry name" value="Znf_RanBP2_sf"/>
</dbReference>
<dbReference type="SMART" id="SM00547">
    <property type="entry name" value="ZnF_RBZ"/>
    <property type="match status" value="1"/>
</dbReference>
<organism evidence="6">
    <name type="scientific">Cyprideis torosa</name>
    <dbReference type="NCBI Taxonomy" id="163714"/>
    <lineage>
        <taxon>Eukaryota</taxon>
        <taxon>Metazoa</taxon>
        <taxon>Ecdysozoa</taxon>
        <taxon>Arthropoda</taxon>
        <taxon>Crustacea</taxon>
        <taxon>Oligostraca</taxon>
        <taxon>Ostracoda</taxon>
        <taxon>Podocopa</taxon>
        <taxon>Podocopida</taxon>
        <taxon>Cytherocopina</taxon>
        <taxon>Cytheroidea</taxon>
        <taxon>Cytherideidae</taxon>
        <taxon>Cyprideis</taxon>
    </lineage>
</organism>
<dbReference type="Gene3D" id="2.30.30.380">
    <property type="entry name" value="Zn-finger domain of Sec23/24"/>
    <property type="match status" value="1"/>
</dbReference>
<dbReference type="EMBL" id="OB669182">
    <property type="protein sequence ID" value="CAD7234597.1"/>
    <property type="molecule type" value="Genomic_DNA"/>
</dbReference>
<feature type="region of interest" description="Disordered" evidence="5">
    <location>
        <begin position="506"/>
        <end position="528"/>
    </location>
</feature>
<dbReference type="PROSITE" id="PS50249">
    <property type="entry name" value="MPN"/>
    <property type="match status" value="1"/>
</dbReference>
<dbReference type="GO" id="GO:0006511">
    <property type="term" value="P:ubiquitin-dependent protein catabolic process"/>
    <property type="evidence" value="ECO:0007669"/>
    <property type="project" value="InterPro"/>
</dbReference>
<dbReference type="OrthoDB" id="10251089at2759"/>
<evidence type="ECO:0000256" key="5">
    <source>
        <dbReference type="SAM" id="MobiDB-lite"/>
    </source>
</evidence>
<reference evidence="6" key="1">
    <citation type="submission" date="2020-11" db="EMBL/GenBank/DDBJ databases">
        <authorList>
            <person name="Tran Van P."/>
        </authorList>
    </citation>
    <scope>NUCLEOTIDE SEQUENCE</scope>
</reference>
<gene>
    <name evidence="6" type="ORF">CTOB1V02_LOCUS12413</name>
</gene>
<accession>A0A7R8ZWK2</accession>
<dbReference type="InterPro" id="IPR016563">
    <property type="entry name" value="Npl4"/>
</dbReference>
<evidence type="ECO:0000256" key="4">
    <source>
        <dbReference type="ARBA" id="ARBA00022833"/>
    </source>
</evidence>
<evidence type="ECO:0000256" key="2">
    <source>
        <dbReference type="ARBA" id="ARBA00022723"/>
    </source>
</evidence>